<gene>
    <name evidence="3" type="ORF">ACFOMD_17280</name>
</gene>
<name>A0ABV7XDQ5_9SPHN</name>
<evidence type="ECO:0000256" key="1">
    <source>
        <dbReference type="SAM" id="MobiDB-lite"/>
    </source>
</evidence>
<reference evidence="4" key="1">
    <citation type="journal article" date="2019" name="Int. J. Syst. Evol. Microbiol.">
        <title>The Global Catalogue of Microorganisms (GCM) 10K type strain sequencing project: providing services to taxonomists for standard genome sequencing and annotation.</title>
        <authorList>
            <consortium name="The Broad Institute Genomics Platform"/>
            <consortium name="The Broad Institute Genome Sequencing Center for Infectious Disease"/>
            <person name="Wu L."/>
            <person name="Ma J."/>
        </authorList>
    </citation>
    <scope>NUCLEOTIDE SEQUENCE [LARGE SCALE GENOMIC DNA]</scope>
    <source>
        <strain evidence="4">KCTC 42644</strain>
    </source>
</reference>
<dbReference type="InterPro" id="IPR027417">
    <property type="entry name" value="P-loop_NTPase"/>
</dbReference>
<accession>A0ABV7XDQ5</accession>
<dbReference type="PANTHER" id="PTHR34985:SF1">
    <property type="entry name" value="SLR0554 PROTEIN"/>
    <property type="match status" value="1"/>
</dbReference>
<evidence type="ECO:0000313" key="4">
    <source>
        <dbReference type="Proteomes" id="UP001595615"/>
    </source>
</evidence>
<protein>
    <submittedName>
        <fullName evidence="3">VapE domain-containing protein</fullName>
    </submittedName>
</protein>
<organism evidence="3 4">
    <name type="scientific">Sphingoaurantiacus capsulatus</name>
    <dbReference type="NCBI Taxonomy" id="1771310"/>
    <lineage>
        <taxon>Bacteria</taxon>
        <taxon>Pseudomonadati</taxon>
        <taxon>Pseudomonadota</taxon>
        <taxon>Alphaproteobacteria</taxon>
        <taxon>Sphingomonadales</taxon>
        <taxon>Sphingosinicellaceae</taxon>
        <taxon>Sphingoaurantiacus</taxon>
    </lineage>
</organism>
<dbReference type="EMBL" id="JBHRXV010000014">
    <property type="protein sequence ID" value="MFC3714325.1"/>
    <property type="molecule type" value="Genomic_DNA"/>
</dbReference>
<dbReference type="InterPro" id="IPR007936">
    <property type="entry name" value="VapE-like_dom"/>
</dbReference>
<comment type="caution">
    <text evidence="3">The sequence shown here is derived from an EMBL/GenBank/DDBJ whole genome shotgun (WGS) entry which is preliminary data.</text>
</comment>
<evidence type="ECO:0000259" key="2">
    <source>
        <dbReference type="Pfam" id="PF05272"/>
    </source>
</evidence>
<dbReference type="Proteomes" id="UP001595615">
    <property type="component" value="Unassembled WGS sequence"/>
</dbReference>
<evidence type="ECO:0000313" key="3">
    <source>
        <dbReference type="EMBL" id="MFC3714325.1"/>
    </source>
</evidence>
<proteinExistence type="predicted"/>
<feature type="compositionally biased region" description="Polar residues" evidence="1">
    <location>
        <begin position="1"/>
        <end position="14"/>
    </location>
</feature>
<feature type="region of interest" description="Disordered" evidence="1">
    <location>
        <begin position="1"/>
        <end position="20"/>
    </location>
</feature>
<dbReference type="Pfam" id="PF05272">
    <property type="entry name" value="VapE-like_dom"/>
    <property type="match status" value="1"/>
</dbReference>
<feature type="domain" description="Virulence-associated protein E-like" evidence="2">
    <location>
        <begin position="129"/>
        <end position="349"/>
    </location>
</feature>
<dbReference type="RefSeq" id="WP_380863719.1">
    <property type="nucleotide sequence ID" value="NZ_JBHRXV010000014.1"/>
</dbReference>
<keyword evidence="4" id="KW-1185">Reference proteome</keyword>
<sequence>MSLPSDANNPTRQPACNDADRVRERWEKIDPARFPHKPEVGSRQVPATIENLQYLLRQYGISVRYNVISKELAISIPGHVGTVDNFENSTLSRVISLCRLNGMRTSDVPDYLYAIGDLNLLNPVEDYITSKPWDGVSRLPDLYATVKLKEDFPPAFRDALLFRWLLSTVAAATMRSGFRSRGVLTFQGPQGIGKTRWLRALIDNEVLGNSVIKVDHHLDGGDKDSILSAIGHWLVELGELESSLRKDVARLKGFITADFDKVRRPYDRKESKYPRRTVFMATVNDLEFLVDPTGNSRFWVIPVIGLDYNHGIDMQQVFAELYVLLQAGEQWWLTDEEEAMLAKHNRDHRSTSAVKDKVMGLLDLSLLGRPENKQMSATEVLEAADFRNPTNAMARECGSLLRELGITATTVHGIAKYRVPLIRGGKRSS</sequence>
<dbReference type="PANTHER" id="PTHR34985">
    <property type="entry name" value="SLR0554 PROTEIN"/>
    <property type="match status" value="1"/>
</dbReference>
<dbReference type="SUPFAM" id="SSF52540">
    <property type="entry name" value="P-loop containing nucleoside triphosphate hydrolases"/>
    <property type="match status" value="1"/>
</dbReference>